<gene>
    <name evidence="1" type="ORF">NM208_g2294</name>
</gene>
<organism evidence="1 2">
    <name type="scientific">Fusarium decemcellulare</name>
    <dbReference type="NCBI Taxonomy" id="57161"/>
    <lineage>
        <taxon>Eukaryota</taxon>
        <taxon>Fungi</taxon>
        <taxon>Dikarya</taxon>
        <taxon>Ascomycota</taxon>
        <taxon>Pezizomycotina</taxon>
        <taxon>Sordariomycetes</taxon>
        <taxon>Hypocreomycetidae</taxon>
        <taxon>Hypocreales</taxon>
        <taxon>Nectriaceae</taxon>
        <taxon>Fusarium</taxon>
        <taxon>Fusarium decemcellulare species complex</taxon>
    </lineage>
</organism>
<name>A0ACC1STL7_9HYPO</name>
<proteinExistence type="predicted"/>
<dbReference type="EMBL" id="JANRMS010000134">
    <property type="protein sequence ID" value="KAJ3545879.1"/>
    <property type="molecule type" value="Genomic_DNA"/>
</dbReference>
<reference evidence="1" key="1">
    <citation type="submission" date="2022-08" db="EMBL/GenBank/DDBJ databases">
        <title>Genome Sequence of Fusarium decemcellulare.</title>
        <authorList>
            <person name="Buettner E."/>
        </authorList>
    </citation>
    <scope>NUCLEOTIDE SEQUENCE</scope>
    <source>
        <strain evidence="1">Babe19</strain>
    </source>
</reference>
<keyword evidence="2" id="KW-1185">Reference proteome</keyword>
<evidence type="ECO:0000313" key="2">
    <source>
        <dbReference type="Proteomes" id="UP001148629"/>
    </source>
</evidence>
<dbReference type="Proteomes" id="UP001148629">
    <property type="component" value="Unassembled WGS sequence"/>
</dbReference>
<accession>A0ACC1STL7</accession>
<evidence type="ECO:0000313" key="1">
    <source>
        <dbReference type="EMBL" id="KAJ3545879.1"/>
    </source>
</evidence>
<sequence>MLPQLATVIGLVASAAAATQTTKPNIILILTDDQDVHMQSMDYMPRLQKYMADEGTLYKRHYCTTAVCCPARVSILTGKLAHNSNVTDLIPPYGGYPKFISQGLNDNYLPVWLQGAGYNTYYTGKLFNSHTTANYDKPHAAGWTSSDFLLDPFTYSYWNATWQRDTDEPVSREGHYNTDDLADKTINYIREAHAVGKPFFLGSAPIAPHDEAVINPEALAGNIPPDSPEARPQILPPFPARRHENMFAGLQVPRTPNFNPDKPSGVNWVARLPKLNQTSIDYNDNYFRRRLQALQAVDEMVERVAKELEKLDIADNTYIIYTTDNGYHLSQHRLQPGKTCGFETDIHIPLLIRGPGIPKGAIADVVTSHTDLVPTIFRMAGIPPKPEFDGVAVPLTKNEIRKGLTARAEHLAVEYWGLSIDESWHSSISLGNTYKGIRVQSKDYSFYYAVHCTNEHELYDMDADPYQINNLLPSGPNGTGIALADYAYSTTKVHGRPLVNFAARLDSLMMVMKSCKGKTCLNPWSILHPDGGVKSLGDALDKKYDDFYMKSVKENSVSYSMCANGYIVEAEGPQDPLVYQAADWSALT</sequence>
<protein>
    <submittedName>
        <fullName evidence="1">Uncharacterized protein</fullName>
    </submittedName>
</protein>
<comment type="caution">
    <text evidence="1">The sequence shown here is derived from an EMBL/GenBank/DDBJ whole genome shotgun (WGS) entry which is preliminary data.</text>
</comment>